<evidence type="ECO:0000259" key="7">
    <source>
        <dbReference type="Pfam" id="PF01243"/>
    </source>
</evidence>
<comment type="similarity">
    <text evidence="2">Belongs to the pyridoxamine 5'-phosphate oxidase family.</text>
</comment>
<evidence type="ECO:0000256" key="4">
    <source>
        <dbReference type="ARBA" id="ARBA00022643"/>
    </source>
</evidence>
<feature type="domain" description="Pyridoxine 5'-phosphate oxidase dimerisation C-terminal" evidence="8">
    <location>
        <begin position="177"/>
        <end position="217"/>
    </location>
</feature>
<dbReference type="InterPro" id="IPR000659">
    <property type="entry name" value="Pyridox_Oxase"/>
</dbReference>
<organism evidence="9 10">
    <name type="scientific">Streptomyces castrisilvae</name>
    <dbReference type="NCBI Taxonomy" id="3033811"/>
    <lineage>
        <taxon>Bacteria</taxon>
        <taxon>Bacillati</taxon>
        <taxon>Actinomycetota</taxon>
        <taxon>Actinomycetes</taxon>
        <taxon>Kitasatosporales</taxon>
        <taxon>Streptomycetaceae</taxon>
        <taxon>Streptomyces</taxon>
    </lineage>
</organism>
<evidence type="ECO:0000256" key="6">
    <source>
        <dbReference type="SAM" id="MobiDB-lite"/>
    </source>
</evidence>
<dbReference type="EC" id="1.4.3.5" evidence="9"/>
<comment type="cofactor">
    <cofactor evidence="1">
        <name>FMN</name>
        <dbReference type="ChEBI" id="CHEBI:58210"/>
    </cofactor>
</comment>
<feature type="compositionally biased region" description="Basic and acidic residues" evidence="6">
    <location>
        <begin position="126"/>
        <end position="136"/>
    </location>
</feature>
<protein>
    <submittedName>
        <fullName evidence="9">Pyridoxal 5'-phosphate synthase</fullName>
        <ecNumber evidence="9">1.4.3.5</ecNumber>
    </submittedName>
</protein>
<evidence type="ECO:0000256" key="1">
    <source>
        <dbReference type="ARBA" id="ARBA00001917"/>
    </source>
</evidence>
<evidence type="ECO:0000259" key="8">
    <source>
        <dbReference type="Pfam" id="PF10590"/>
    </source>
</evidence>
<dbReference type="Pfam" id="PF01243">
    <property type="entry name" value="PNPOx_N"/>
    <property type="match status" value="1"/>
</dbReference>
<dbReference type="SUPFAM" id="SSF50475">
    <property type="entry name" value="FMN-binding split barrel"/>
    <property type="match status" value="1"/>
</dbReference>
<accession>A0ABY9HEX3</accession>
<dbReference type="InterPro" id="IPR011576">
    <property type="entry name" value="Pyridox_Oxase_N"/>
</dbReference>
<keyword evidence="5 9" id="KW-0560">Oxidoreductase</keyword>
<evidence type="ECO:0000256" key="5">
    <source>
        <dbReference type="ARBA" id="ARBA00023002"/>
    </source>
</evidence>
<evidence type="ECO:0000313" key="9">
    <source>
        <dbReference type="EMBL" id="WLQ32831.1"/>
    </source>
</evidence>
<proteinExistence type="inferred from homology"/>
<evidence type="ECO:0000256" key="3">
    <source>
        <dbReference type="ARBA" id="ARBA00022630"/>
    </source>
</evidence>
<sequence>MSEKTRNQFRALQVFADLEPSGFTIEDLPANPLRALEEWILSAAEAGQAEPHAMTLCTVDADGTPSSRVLLCKDIDDERLYFATHSDSRKGQEIARNPRVAVQFHWPTVGRQLRIVGDAEATGQADSRRDFAERGRGSRLSAHLHRPTPPADRDEVLSEYARLSASYPDEVPYLPSWTLYGIRPNELEFWEASPDRIHTRVIYRREAGGWQTEYLWP</sequence>
<dbReference type="InterPro" id="IPR019740">
    <property type="entry name" value="Pyridox_Oxase_CS"/>
</dbReference>
<dbReference type="RefSeq" id="WP_306052042.1">
    <property type="nucleotide sequence ID" value="NZ_CP120997.1"/>
</dbReference>
<dbReference type="PIRSF" id="PIRSF000190">
    <property type="entry name" value="Pyd_amn-ph_oxd"/>
    <property type="match status" value="1"/>
</dbReference>
<gene>
    <name evidence="9" type="ORF">P8A18_04920</name>
</gene>
<keyword evidence="10" id="KW-1185">Reference proteome</keyword>
<name>A0ABY9HEX3_9ACTN</name>
<dbReference type="GO" id="GO:0004733">
    <property type="term" value="F:pyridoxamine phosphate oxidase activity"/>
    <property type="evidence" value="ECO:0007669"/>
    <property type="project" value="UniProtKB-EC"/>
</dbReference>
<keyword evidence="4" id="KW-0288">FMN</keyword>
<evidence type="ECO:0000313" key="10">
    <source>
        <dbReference type="Proteomes" id="UP001239522"/>
    </source>
</evidence>
<reference evidence="9 10" key="1">
    <citation type="submission" date="2023-03" db="EMBL/GenBank/DDBJ databases">
        <title>Isolation and description of six Streptomyces strains from soil environments, able to metabolize different microbial glucans.</title>
        <authorList>
            <person name="Widen T."/>
            <person name="Larsbrink J."/>
        </authorList>
    </citation>
    <scope>NUCLEOTIDE SEQUENCE [LARGE SCALE GENOMIC DNA]</scope>
    <source>
        <strain evidence="9 10">Mut1</strain>
    </source>
</reference>
<dbReference type="PANTHER" id="PTHR10851:SF0">
    <property type="entry name" value="PYRIDOXINE-5'-PHOSPHATE OXIDASE"/>
    <property type="match status" value="1"/>
</dbReference>
<dbReference type="EMBL" id="CP120997">
    <property type="protein sequence ID" value="WLQ32831.1"/>
    <property type="molecule type" value="Genomic_DNA"/>
</dbReference>
<dbReference type="Gene3D" id="2.30.110.10">
    <property type="entry name" value="Electron Transport, Fmn-binding Protein, Chain A"/>
    <property type="match status" value="1"/>
</dbReference>
<dbReference type="Proteomes" id="UP001239522">
    <property type="component" value="Chromosome"/>
</dbReference>
<keyword evidence="3" id="KW-0285">Flavoprotein</keyword>
<dbReference type="InterPro" id="IPR019576">
    <property type="entry name" value="Pyridoxamine_oxidase_dimer_C"/>
</dbReference>
<dbReference type="InterPro" id="IPR012349">
    <property type="entry name" value="Split_barrel_FMN-bd"/>
</dbReference>
<feature type="region of interest" description="Disordered" evidence="6">
    <location>
        <begin position="124"/>
        <end position="153"/>
    </location>
</feature>
<feature type="domain" description="Pyridoxamine 5'-phosphate oxidase N-terminal" evidence="7">
    <location>
        <begin position="46"/>
        <end position="156"/>
    </location>
</feature>
<evidence type="ECO:0000256" key="2">
    <source>
        <dbReference type="ARBA" id="ARBA00007301"/>
    </source>
</evidence>
<dbReference type="PROSITE" id="PS01064">
    <property type="entry name" value="PYRIDOX_OXIDASE"/>
    <property type="match status" value="1"/>
</dbReference>
<dbReference type="PANTHER" id="PTHR10851">
    <property type="entry name" value="PYRIDOXINE-5-PHOSPHATE OXIDASE"/>
    <property type="match status" value="1"/>
</dbReference>
<dbReference type="NCBIfam" id="NF004231">
    <property type="entry name" value="PRK05679.1"/>
    <property type="match status" value="1"/>
</dbReference>
<dbReference type="Pfam" id="PF10590">
    <property type="entry name" value="PNP_phzG_C"/>
    <property type="match status" value="1"/>
</dbReference>